<dbReference type="RefSeq" id="WP_011139100.1">
    <property type="nucleotide sequence ID" value="NC_005090.1"/>
</dbReference>
<dbReference type="InterPro" id="IPR039426">
    <property type="entry name" value="TonB-dep_rcpt-like"/>
</dbReference>
<dbReference type="Pfam" id="PF07715">
    <property type="entry name" value="Plug"/>
    <property type="match status" value="1"/>
</dbReference>
<name>Q7M930_WOLSU</name>
<dbReference type="SUPFAM" id="SSF56935">
    <property type="entry name" value="Porins"/>
    <property type="match status" value="1"/>
</dbReference>
<dbReference type="Pfam" id="PF00593">
    <property type="entry name" value="TonB_dep_Rec_b-barrel"/>
    <property type="match status" value="1"/>
</dbReference>
<dbReference type="HOGENOM" id="CLU_008287_18_3_7"/>
<evidence type="ECO:0000256" key="4">
    <source>
        <dbReference type="ARBA" id="ARBA00022692"/>
    </source>
</evidence>
<dbReference type="GO" id="GO:0015344">
    <property type="term" value="F:siderophore uptake transmembrane transporter activity"/>
    <property type="evidence" value="ECO:0007669"/>
    <property type="project" value="TreeGrafter"/>
</dbReference>
<organism evidence="15">
    <name type="scientific">Wolinella succinogenes (strain ATCC 29543 / DSM 1740 / CCUG 13145 / JCM 31913 / LMG 7466 / NCTC 11488 / FDC 602W)</name>
    <name type="common">Vibrio succinogenes</name>
    <dbReference type="NCBI Taxonomy" id="273121"/>
    <lineage>
        <taxon>Bacteria</taxon>
        <taxon>Pseudomonadati</taxon>
        <taxon>Campylobacterota</taxon>
        <taxon>Epsilonproteobacteria</taxon>
        <taxon>Campylobacterales</taxon>
        <taxon>Helicobacteraceae</taxon>
        <taxon>Wolinella</taxon>
    </lineage>
</organism>
<accession>Q7M930</accession>
<proteinExistence type="inferred from homology"/>
<evidence type="ECO:0000259" key="12">
    <source>
        <dbReference type="Pfam" id="PF00593"/>
    </source>
</evidence>
<dbReference type="GO" id="GO:0009279">
    <property type="term" value="C:cell outer membrane"/>
    <property type="evidence" value="ECO:0007669"/>
    <property type="project" value="UniProtKB-SubCell"/>
</dbReference>
<dbReference type="eggNOG" id="COG4206">
    <property type="taxonomic scope" value="Bacteria"/>
</dbReference>
<evidence type="ECO:0000256" key="3">
    <source>
        <dbReference type="ARBA" id="ARBA00022452"/>
    </source>
</evidence>
<evidence type="ECO:0000256" key="11">
    <source>
        <dbReference type="SAM" id="SignalP"/>
    </source>
</evidence>
<keyword evidence="14" id="KW-0675">Receptor</keyword>
<dbReference type="InterPro" id="IPR000531">
    <property type="entry name" value="Beta-barrel_TonB"/>
</dbReference>
<keyword evidence="2 8" id="KW-0813">Transport</keyword>
<dbReference type="PANTHER" id="PTHR30069">
    <property type="entry name" value="TONB-DEPENDENT OUTER MEMBRANE RECEPTOR"/>
    <property type="match status" value="1"/>
</dbReference>
<sequence length="656" mass="73405">MKTAKGFKGRYFSLAAILALNAGVSLLSANDSLLAQESDEATQGAYAAKVQRYAQSELGEGEERAWVESYTAQDFARSYAQNVYEFLQQKTLLMAKPNYGNPFVQSLDMRGYGENGHQNIAIIVDGVRREGIDISPISLSFLPLDAIEKIEIIRGLGSVRYGDGAHAGILNITTKRQSGGLVHLSSASHATHDGRFYGRYVQDTLNIGSYAQGLNTEGDRGIGEGDKKDAKKNRNAGGSLFFTPSEKLLLRASGDYGQYDAKYANPLTQKQFLENPAQTGVGYNHYARHEKRALGGATYHLSDEWQVSLDGSGYSATGEWRGSSPSVSKYRGESLDLGTSYDFEGHRLEVGSTFKENLRQDDAPWSHDSISKDSDAYWATLSKEAGAHFLKIGARHERIAYRRDGGTYIDQKHHSLEGYEATYEYALLPETKLFVAYQHAFLAPDVDRFFKFGGGFNEFIDPSKSDTYQLGARTIQGRHALSGTFFYTRLRHEIYYNPATWTNTNLDQSEKRGMEISYKTRWLPDLSTSIEYAFVQAKILEETQGALSFAGKELPGASKHTLHLGIEYQPLSSLTLLANYKYGSKAYAYEDFANTQTKTPSYKNLSLGASYHFKDWELYAYINNLLDDKNAILVRENAYYPYDFERTFGAGVKYFF</sequence>
<feature type="compositionally biased region" description="Basic and acidic residues" evidence="10">
    <location>
        <begin position="217"/>
        <end position="229"/>
    </location>
</feature>
<keyword evidence="4 8" id="KW-0812">Transmembrane</keyword>
<evidence type="ECO:0000256" key="6">
    <source>
        <dbReference type="ARBA" id="ARBA00023136"/>
    </source>
</evidence>
<keyword evidence="5 9" id="KW-0798">TonB box</keyword>
<evidence type="ECO:0000256" key="8">
    <source>
        <dbReference type="PROSITE-ProRule" id="PRU01360"/>
    </source>
</evidence>
<evidence type="ECO:0000256" key="10">
    <source>
        <dbReference type="SAM" id="MobiDB-lite"/>
    </source>
</evidence>
<dbReference type="AlphaFoldDB" id="Q7M930"/>
<dbReference type="EMBL" id="BX571660">
    <property type="protein sequence ID" value="CAE10313.1"/>
    <property type="molecule type" value="Genomic_DNA"/>
</dbReference>
<dbReference type="GO" id="GO:0044718">
    <property type="term" value="P:siderophore transmembrane transport"/>
    <property type="evidence" value="ECO:0007669"/>
    <property type="project" value="TreeGrafter"/>
</dbReference>
<comment type="subcellular location">
    <subcellularLocation>
        <location evidence="1 8">Cell outer membrane</location>
        <topology evidence="1 8">Multi-pass membrane protein</topology>
    </subcellularLocation>
</comment>
<evidence type="ECO:0000256" key="5">
    <source>
        <dbReference type="ARBA" id="ARBA00023077"/>
    </source>
</evidence>
<feature type="domain" description="TonB-dependent receptor-like beta-barrel" evidence="12">
    <location>
        <begin position="244"/>
        <end position="625"/>
    </location>
</feature>
<dbReference type="PROSITE" id="PS52016">
    <property type="entry name" value="TONB_DEPENDENT_REC_3"/>
    <property type="match status" value="1"/>
</dbReference>
<keyword evidence="15" id="KW-1185">Reference proteome</keyword>
<evidence type="ECO:0000313" key="14">
    <source>
        <dbReference type="EMBL" id="CAE10313.1"/>
    </source>
</evidence>
<dbReference type="Proteomes" id="UP000000422">
    <property type="component" value="Chromosome"/>
</dbReference>
<dbReference type="STRING" id="273121.WS1232"/>
<gene>
    <name evidence="14" type="ordered locus">WS1232</name>
</gene>
<evidence type="ECO:0000259" key="13">
    <source>
        <dbReference type="Pfam" id="PF07715"/>
    </source>
</evidence>
<protein>
    <submittedName>
        <fullName evidence="14">PUTATIVE TONB-DEPENDENT RECEPTOR</fullName>
    </submittedName>
</protein>
<evidence type="ECO:0000256" key="7">
    <source>
        <dbReference type="ARBA" id="ARBA00023237"/>
    </source>
</evidence>
<dbReference type="KEGG" id="wsu:WS1232"/>
<dbReference type="InterPro" id="IPR012910">
    <property type="entry name" value="Plug_dom"/>
</dbReference>
<feature type="region of interest" description="Disordered" evidence="10">
    <location>
        <begin position="217"/>
        <end position="236"/>
    </location>
</feature>
<dbReference type="InterPro" id="IPR036942">
    <property type="entry name" value="Beta-barrel_TonB_sf"/>
</dbReference>
<evidence type="ECO:0000313" key="15">
    <source>
        <dbReference type="Proteomes" id="UP000000422"/>
    </source>
</evidence>
<keyword evidence="6 8" id="KW-0472">Membrane</keyword>
<evidence type="ECO:0000256" key="1">
    <source>
        <dbReference type="ARBA" id="ARBA00004571"/>
    </source>
</evidence>
<dbReference type="Gene3D" id="2.170.130.10">
    <property type="entry name" value="TonB-dependent receptor, plug domain"/>
    <property type="match status" value="1"/>
</dbReference>
<dbReference type="InterPro" id="IPR037066">
    <property type="entry name" value="Plug_dom_sf"/>
</dbReference>
<feature type="signal peptide" evidence="11">
    <location>
        <begin position="1"/>
        <end position="29"/>
    </location>
</feature>
<keyword evidence="7 8" id="KW-0998">Cell outer membrane</keyword>
<dbReference type="PANTHER" id="PTHR30069:SF27">
    <property type="entry name" value="BLL4766 PROTEIN"/>
    <property type="match status" value="1"/>
</dbReference>
<evidence type="ECO:0000256" key="9">
    <source>
        <dbReference type="RuleBase" id="RU003357"/>
    </source>
</evidence>
<reference evidence="14 15" key="1">
    <citation type="journal article" date="2003" name="Proc. Natl. Acad. Sci. U.S.A.">
        <title>Complete genome sequence and analysis of Wolinella succinogenes.</title>
        <authorList>
            <person name="Baar C."/>
            <person name="Eppinger M."/>
            <person name="Raddatz G."/>
            <person name="Simon JM."/>
            <person name="Lanz C."/>
            <person name="Klimmek O."/>
            <person name="Nandakumar R."/>
            <person name="Gross R."/>
            <person name="Rosinus A."/>
            <person name="Keller H."/>
            <person name="Jagtap P."/>
            <person name="Linke B."/>
            <person name="Meyer F."/>
            <person name="Lederer H."/>
            <person name="Schuster S.C."/>
        </authorList>
    </citation>
    <scope>NUCLEOTIDE SEQUENCE [LARGE SCALE GENOMIC DNA]</scope>
    <source>
        <strain evidence="15">ATCC 29543 / DSM 1740 / CCUG 13145 / JCM 31913 / LMG 7466 / NCTC 11488 / FDC 602W</strain>
    </source>
</reference>
<dbReference type="Gene3D" id="2.40.170.20">
    <property type="entry name" value="TonB-dependent receptor, beta-barrel domain"/>
    <property type="match status" value="1"/>
</dbReference>
<keyword evidence="11" id="KW-0732">Signal</keyword>
<evidence type="ECO:0000256" key="2">
    <source>
        <dbReference type="ARBA" id="ARBA00022448"/>
    </source>
</evidence>
<feature type="chain" id="PRO_5004289695" evidence="11">
    <location>
        <begin position="30"/>
        <end position="656"/>
    </location>
</feature>
<keyword evidence="3 8" id="KW-1134">Transmembrane beta strand</keyword>
<comment type="similarity">
    <text evidence="8 9">Belongs to the TonB-dependent receptor family.</text>
</comment>
<feature type="domain" description="TonB-dependent receptor plug" evidence="13">
    <location>
        <begin position="67"/>
        <end position="169"/>
    </location>
</feature>